<evidence type="ECO:0000256" key="5">
    <source>
        <dbReference type="ARBA" id="ARBA00023136"/>
    </source>
</evidence>
<dbReference type="InterPro" id="IPR044644">
    <property type="entry name" value="DinF-like"/>
</dbReference>
<evidence type="ECO:0000256" key="6">
    <source>
        <dbReference type="SAM" id="Phobius"/>
    </source>
</evidence>
<dbReference type="GO" id="GO:0016020">
    <property type="term" value="C:membrane"/>
    <property type="evidence" value="ECO:0007669"/>
    <property type="project" value="UniProtKB-SubCell"/>
</dbReference>
<proteinExistence type="inferred from homology"/>
<protein>
    <submittedName>
        <fullName evidence="7">Uncharacterized protein</fullName>
    </submittedName>
</protein>
<gene>
    <name evidence="7" type="ORF">K7X08_037991</name>
</gene>
<evidence type="ECO:0000313" key="8">
    <source>
        <dbReference type="Proteomes" id="UP001152561"/>
    </source>
</evidence>
<dbReference type="Proteomes" id="UP001152561">
    <property type="component" value="Unassembled WGS sequence"/>
</dbReference>
<organism evidence="7 8">
    <name type="scientific">Anisodus acutangulus</name>
    <dbReference type="NCBI Taxonomy" id="402998"/>
    <lineage>
        <taxon>Eukaryota</taxon>
        <taxon>Viridiplantae</taxon>
        <taxon>Streptophyta</taxon>
        <taxon>Embryophyta</taxon>
        <taxon>Tracheophyta</taxon>
        <taxon>Spermatophyta</taxon>
        <taxon>Magnoliopsida</taxon>
        <taxon>eudicotyledons</taxon>
        <taxon>Gunneridae</taxon>
        <taxon>Pentapetalae</taxon>
        <taxon>asterids</taxon>
        <taxon>lamiids</taxon>
        <taxon>Solanales</taxon>
        <taxon>Solanaceae</taxon>
        <taxon>Solanoideae</taxon>
        <taxon>Hyoscyameae</taxon>
        <taxon>Anisodus</taxon>
    </lineage>
</organism>
<comment type="caution">
    <text evidence="7">The sequence shown here is derived from an EMBL/GenBank/DDBJ whole genome shotgun (WGS) entry which is preliminary data.</text>
</comment>
<keyword evidence="8" id="KW-1185">Reference proteome</keyword>
<feature type="transmembrane region" description="Helical" evidence="6">
    <location>
        <begin position="91"/>
        <end position="110"/>
    </location>
</feature>
<sequence length="146" mass="16297">MMLKVCDLTSFSFGAGIVFYVDIGYYTELQVAFYSLLVYFATSMGTQTVAAHQVMVQLFMICAHQFHWLFPKIFSPDSQVIREMHKVLLPYFLALCVTPNILSLEGTLLAGRDLKFISISMSSIFVLASLLLMLLSSKGLGLYSNG</sequence>
<keyword evidence="3 6" id="KW-0812">Transmembrane</keyword>
<name>A0A9Q1RSP6_9SOLA</name>
<feature type="transmembrane region" description="Helical" evidence="6">
    <location>
        <begin position="12"/>
        <end position="37"/>
    </location>
</feature>
<dbReference type="EMBL" id="JAJAGQ010000002">
    <property type="protein sequence ID" value="KAJ8571019.1"/>
    <property type="molecule type" value="Genomic_DNA"/>
</dbReference>
<feature type="transmembrane region" description="Helical" evidence="6">
    <location>
        <begin position="116"/>
        <end position="135"/>
    </location>
</feature>
<accession>A0A9Q1RSP6</accession>
<dbReference type="AlphaFoldDB" id="A0A9Q1RSP6"/>
<comment type="similarity">
    <text evidence="2">Belongs to the multi antimicrobial extrusion (MATE) (TC 2.A.66.1) family.</text>
</comment>
<dbReference type="PANTHER" id="PTHR42893:SF29">
    <property type="entry name" value="PROTEIN DETOXIFICATION"/>
    <property type="match status" value="1"/>
</dbReference>
<evidence type="ECO:0000256" key="1">
    <source>
        <dbReference type="ARBA" id="ARBA00004141"/>
    </source>
</evidence>
<evidence type="ECO:0000313" key="7">
    <source>
        <dbReference type="EMBL" id="KAJ8571019.1"/>
    </source>
</evidence>
<keyword evidence="4 6" id="KW-1133">Transmembrane helix</keyword>
<dbReference type="PANTHER" id="PTHR42893">
    <property type="entry name" value="PROTEIN DETOXIFICATION 44, CHLOROPLASTIC-RELATED"/>
    <property type="match status" value="1"/>
</dbReference>
<evidence type="ECO:0000256" key="4">
    <source>
        <dbReference type="ARBA" id="ARBA00022989"/>
    </source>
</evidence>
<keyword evidence="5 6" id="KW-0472">Membrane</keyword>
<reference evidence="8" key="1">
    <citation type="journal article" date="2023" name="Proc. Natl. Acad. Sci. U.S.A.">
        <title>Genomic and structural basis for evolution of tropane alkaloid biosynthesis.</title>
        <authorList>
            <person name="Wanga Y.-J."/>
            <person name="Taina T."/>
            <person name="Yua J.-Y."/>
            <person name="Lia J."/>
            <person name="Xua B."/>
            <person name="Chenc J."/>
            <person name="D'Auriad J.C."/>
            <person name="Huanga J.-P."/>
            <person name="Huanga S.-X."/>
        </authorList>
    </citation>
    <scope>NUCLEOTIDE SEQUENCE [LARGE SCALE GENOMIC DNA]</scope>
    <source>
        <strain evidence="8">cv. KIB-2019</strain>
    </source>
</reference>
<dbReference type="OrthoDB" id="1715841at2759"/>
<evidence type="ECO:0000256" key="3">
    <source>
        <dbReference type="ARBA" id="ARBA00022692"/>
    </source>
</evidence>
<comment type="subcellular location">
    <subcellularLocation>
        <location evidence="1">Membrane</location>
        <topology evidence="1">Multi-pass membrane protein</topology>
    </subcellularLocation>
</comment>
<evidence type="ECO:0000256" key="2">
    <source>
        <dbReference type="ARBA" id="ARBA00010199"/>
    </source>
</evidence>